<dbReference type="GO" id="GO:0006644">
    <property type="term" value="P:phospholipid metabolic process"/>
    <property type="evidence" value="ECO:0007669"/>
    <property type="project" value="InterPro"/>
</dbReference>
<dbReference type="KEGG" id="dpr:Despr_1730"/>
<sequence>MKNLLRKNIIQISCAAGVLLLFQPIETPAISQSGFWGNLAWDTALGEGDTRFRYGNWYGPGWWGGSELDDRVGTLPPVDALDAVAQKHDFGYEVAEKLGKHDPRLEAHYKAIADAIAVRDTLQLPKDPREWNPPAKDPALARKYVERIALGFPNYQQRLNELKSVIPFAPDITNPDVLNAILDQKPGANNIVSEKTFESLVNDKVNKWNADYNRRENRKAVKKGDAIDRATNSSVGRKNFQETGMVCTCEDWNRDGQYGVVIGKEIISANYGPYQQCIEYARALPVCKASQNEQSKKRSDTGTMTKEEAPAEKPMVCTCEDWNRDGQYGVVIGKEIISANYGPYADCMAYARGLSVCTGK</sequence>
<keyword evidence="1" id="KW-0946">Virion</keyword>
<keyword evidence="1" id="KW-0167">Capsid protein</keyword>
<dbReference type="AlphaFoldDB" id="A0A7U3YM31"/>
<name>A0A7U3YM31_DESPD</name>
<dbReference type="Gene3D" id="1.20.90.10">
    <property type="entry name" value="Phospholipase A2 domain"/>
    <property type="match status" value="1"/>
</dbReference>
<dbReference type="InterPro" id="IPR036444">
    <property type="entry name" value="PLipase_A2_dom_sf"/>
</dbReference>
<organism evidence="1 2">
    <name type="scientific">Desulfobulbus propionicus (strain ATCC 33891 / DSM 2032 / VKM B-1956 / 1pr3)</name>
    <dbReference type="NCBI Taxonomy" id="577650"/>
    <lineage>
        <taxon>Bacteria</taxon>
        <taxon>Pseudomonadati</taxon>
        <taxon>Thermodesulfobacteriota</taxon>
        <taxon>Desulfobulbia</taxon>
        <taxon>Desulfobulbales</taxon>
        <taxon>Desulfobulbaceae</taxon>
        <taxon>Desulfobulbus</taxon>
    </lineage>
</organism>
<dbReference type="RefSeq" id="WP_015724421.1">
    <property type="nucleotide sequence ID" value="NC_014972.1"/>
</dbReference>
<evidence type="ECO:0000313" key="2">
    <source>
        <dbReference type="Proteomes" id="UP000006365"/>
    </source>
</evidence>
<keyword evidence="2" id="KW-1185">Reference proteome</keyword>
<dbReference type="EMBL" id="CP002364">
    <property type="protein sequence ID" value="ADW17880.1"/>
    <property type="molecule type" value="Genomic_DNA"/>
</dbReference>
<protein>
    <submittedName>
        <fullName evidence="1">Parvovirus coat protein VP1</fullName>
    </submittedName>
</protein>
<gene>
    <name evidence="1" type="ordered locus">Despr_1730</name>
</gene>
<dbReference type="GO" id="GO:0004623">
    <property type="term" value="F:phospholipase A2 activity"/>
    <property type="evidence" value="ECO:0007669"/>
    <property type="project" value="InterPro"/>
</dbReference>
<reference evidence="1 2" key="1">
    <citation type="journal article" date="2011" name="Stand. Genomic Sci.">
        <title>Complete genome sequence of Desulfobulbus propionicus type strain (1pr3).</title>
        <authorList>
            <person name="Pagani I."/>
            <person name="Lapidus A."/>
            <person name="Nolan M."/>
            <person name="Lucas S."/>
            <person name="Hammon N."/>
            <person name="Deshpande S."/>
            <person name="Cheng J.F."/>
            <person name="Chertkov O."/>
            <person name="Davenport K."/>
            <person name="Tapia R."/>
            <person name="Han C."/>
            <person name="Goodwin L."/>
            <person name="Pitluck S."/>
            <person name="Liolios K."/>
            <person name="Mavromatis K."/>
            <person name="Ivanova N."/>
            <person name="Mikhailova N."/>
            <person name="Pati A."/>
            <person name="Chen A."/>
            <person name="Palaniappan K."/>
            <person name="Land M."/>
            <person name="Hauser L."/>
            <person name="Chang Y.J."/>
            <person name="Jeffries C.D."/>
            <person name="Detter J.C."/>
            <person name="Brambilla E."/>
            <person name="Kannan K.P."/>
            <person name="Djao O.D."/>
            <person name="Rohde M."/>
            <person name="Pukall R."/>
            <person name="Spring S."/>
            <person name="Goker M."/>
            <person name="Sikorski J."/>
            <person name="Woyke T."/>
            <person name="Bristow J."/>
            <person name="Eisen J.A."/>
            <person name="Markowitz V."/>
            <person name="Hugenholtz P."/>
            <person name="Kyrpides N.C."/>
            <person name="Klenk H.P."/>
        </authorList>
    </citation>
    <scope>NUCLEOTIDE SEQUENCE [LARGE SCALE GENOMIC DNA]</scope>
    <source>
        <strain evidence="2">ATCC 33891 / DSM 2032 / 1pr3</strain>
    </source>
</reference>
<dbReference type="GO" id="GO:0050482">
    <property type="term" value="P:arachidonate secretion"/>
    <property type="evidence" value="ECO:0007669"/>
    <property type="project" value="InterPro"/>
</dbReference>
<accession>A0A7U3YM31</accession>
<proteinExistence type="predicted"/>
<evidence type="ECO:0000313" key="1">
    <source>
        <dbReference type="EMBL" id="ADW17880.1"/>
    </source>
</evidence>
<dbReference type="Proteomes" id="UP000006365">
    <property type="component" value="Chromosome"/>
</dbReference>